<dbReference type="PANTHER" id="PTHR22946">
    <property type="entry name" value="DIENELACTONE HYDROLASE DOMAIN-CONTAINING PROTEIN-RELATED"/>
    <property type="match status" value="1"/>
</dbReference>
<sequence length="261" mass="28174">MRLRAWPLLFLTTVGLPLAARAEFQALTLSTPRGAALSVLADWPDPERFGPGPYPTLVLASGAGYHQRMPLQATLAEALSAAGVGVVRFDWAYFSAQGQPSDDLAPEREDLQTVLAHVRGLKHVDVDRLTVAGKSLGSLVAWQVFRADPDVSRAVLLTPLCSRSTDGTLQSVAAERYPGVNGRDARPALWVLGDRDPACAPAVLRAFLRERPQDGVRELEGDHGLERRDLPAPVARARRARAHDEAAQAVLQFTLGDGRAP</sequence>
<name>A0A3S3TDJ6_9BURK</name>
<dbReference type="EMBL" id="SACM01000001">
    <property type="protein sequence ID" value="RVT88644.1"/>
    <property type="molecule type" value="Genomic_DNA"/>
</dbReference>
<comment type="caution">
    <text evidence="4">The sequence shown here is derived from an EMBL/GenBank/DDBJ whole genome shotgun (WGS) entry which is preliminary data.</text>
</comment>
<keyword evidence="1 4" id="KW-0378">Hydrolase</keyword>
<dbReference type="InterPro" id="IPR046879">
    <property type="entry name" value="KANL3/Tex30_Abhydrolase"/>
</dbReference>
<protein>
    <submittedName>
        <fullName evidence="4">Alpha/beta fold hydrolase</fullName>
    </submittedName>
</protein>
<accession>A0A3S3TDJ6</accession>
<reference evidence="4 5" key="1">
    <citation type="submission" date="2019-01" db="EMBL/GenBank/DDBJ databases">
        <authorList>
            <person name="Chen W.-M."/>
        </authorList>
    </citation>
    <scope>NUCLEOTIDE SEQUENCE [LARGE SCALE GENOMIC DNA]</scope>
    <source>
        <strain evidence="4 5">CCP-18</strain>
    </source>
</reference>
<feature type="chain" id="PRO_5018639425" evidence="2">
    <location>
        <begin position="23"/>
        <end position="261"/>
    </location>
</feature>
<dbReference type="RefSeq" id="WP_127682026.1">
    <property type="nucleotide sequence ID" value="NZ_SACM01000001.1"/>
</dbReference>
<evidence type="ECO:0000256" key="2">
    <source>
        <dbReference type="SAM" id="SignalP"/>
    </source>
</evidence>
<dbReference type="Gene3D" id="3.40.50.1820">
    <property type="entry name" value="alpha/beta hydrolase"/>
    <property type="match status" value="1"/>
</dbReference>
<gene>
    <name evidence="4" type="ORF">EOD73_06655</name>
</gene>
<organism evidence="4 5">
    <name type="scientific">Inhella crocodyli</name>
    <dbReference type="NCBI Taxonomy" id="2499851"/>
    <lineage>
        <taxon>Bacteria</taxon>
        <taxon>Pseudomonadati</taxon>
        <taxon>Pseudomonadota</taxon>
        <taxon>Betaproteobacteria</taxon>
        <taxon>Burkholderiales</taxon>
        <taxon>Sphaerotilaceae</taxon>
        <taxon>Inhella</taxon>
    </lineage>
</organism>
<dbReference type="OrthoDB" id="8779350at2"/>
<dbReference type="AlphaFoldDB" id="A0A3S3TDJ6"/>
<evidence type="ECO:0000256" key="1">
    <source>
        <dbReference type="ARBA" id="ARBA00022801"/>
    </source>
</evidence>
<dbReference type="Proteomes" id="UP000288587">
    <property type="component" value="Unassembled WGS sequence"/>
</dbReference>
<dbReference type="InterPro" id="IPR029058">
    <property type="entry name" value="AB_hydrolase_fold"/>
</dbReference>
<dbReference type="Pfam" id="PF20408">
    <property type="entry name" value="Abhydrolase_11"/>
    <property type="match status" value="1"/>
</dbReference>
<feature type="domain" description="KANL3/Tex30 alpha/beta hydrolase-like" evidence="3">
    <location>
        <begin position="56"/>
        <end position="229"/>
    </location>
</feature>
<dbReference type="SUPFAM" id="SSF53474">
    <property type="entry name" value="alpha/beta-Hydrolases"/>
    <property type="match status" value="1"/>
</dbReference>
<evidence type="ECO:0000313" key="4">
    <source>
        <dbReference type="EMBL" id="RVT88644.1"/>
    </source>
</evidence>
<dbReference type="InterPro" id="IPR050261">
    <property type="entry name" value="FrsA_esterase"/>
</dbReference>
<evidence type="ECO:0000259" key="3">
    <source>
        <dbReference type="Pfam" id="PF20408"/>
    </source>
</evidence>
<keyword evidence="2" id="KW-0732">Signal</keyword>
<dbReference type="GO" id="GO:0052689">
    <property type="term" value="F:carboxylic ester hydrolase activity"/>
    <property type="evidence" value="ECO:0007669"/>
    <property type="project" value="UniProtKB-ARBA"/>
</dbReference>
<feature type="signal peptide" evidence="2">
    <location>
        <begin position="1"/>
        <end position="22"/>
    </location>
</feature>
<proteinExistence type="predicted"/>
<dbReference type="PANTHER" id="PTHR22946:SF9">
    <property type="entry name" value="POLYKETIDE TRANSFERASE AF380"/>
    <property type="match status" value="1"/>
</dbReference>
<evidence type="ECO:0000313" key="5">
    <source>
        <dbReference type="Proteomes" id="UP000288587"/>
    </source>
</evidence>
<keyword evidence="5" id="KW-1185">Reference proteome</keyword>